<accession>A0A0S3QRS5</accession>
<gene>
    <name evidence="1" type="ORF">TST_0222</name>
</gene>
<dbReference type="KEGG" id="ttk:TST_0222"/>
<reference evidence="2" key="1">
    <citation type="journal article" date="2018" name="Science">
        <title>A primordial and reversible TCA cycle in a facultatively chemolithoautotrophic thermophile.</title>
        <authorList>
            <person name="Nunoura T."/>
            <person name="Chikaraishi Y."/>
            <person name="Izaki R."/>
            <person name="Suwa T."/>
            <person name="Sato T."/>
            <person name="Harada T."/>
            <person name="Mori K."/>
            <person name="Kato Y."/>
            <person name="Miyazaki M."/>
            <person name="Shimamura S."/>
            <person name="Yanagawa K."/>
            <person name="Shuto A."/>
            <person name="Ohkouchi N."/>
            <person name="Fujita N."/>
            <person name="Takaki Y."/>
            <person name="Atomi H."/>
            <person name="Takai K."/>
        </authorList>
    </citation>
    <scope>NUCLEOTIDE SEQUENCE [LARGE SCALE GENOMIC DNA]</scope>
    <source>
        <strain evidence="2">DSM 17441 / JCM 13301 / NBRC 103674 / ABI70S6</strain>
    </source>
</reference>
<dbReference type="PROSITE" id="PS51257">
    <property type="entry name" value="PROKAR_LIPOPROTEIN"/>
    <property type="match status" value="1"/>
</dbReference>
<proteinExistence type="predicted"/>
<evidence type="ECO:0008006" key="3">
    <source>
        <dbReference type="Google" id="ProtNLM"/>
    </source>
</evidence>
<dbReference type="AlphaFoldDB" id="A0A0S3QRS5"/>
<dbReference type="Proteomes" id="UP000063234">
    <property type="component" value="Chromosome"/>
</dbReference>
<evidence type="ECO:0000313" key="1">
    <source>
        <dbReference type="EMBL" id="BAT71031.1"/>
    </source>
</evidence>
<sequence>MKTFSFLFSLLFTSFLLFACGGKFPIVYKSQSLKKKRVCKLAVLPFYDETRYPMGGLFLYRIFIAKLVERNKYDVVTEGDVRRIMIQQKLLPGETPGLEFYLAIVENLGVDAVITGRVVEMEEVKEKHEVIPKLAFWLEVRDARNGEVLWSTYHKRSGEYYRKIMHFGVIHTLTALAAKMFDEVLDEWEKEVLEECRR</sequence>
<dbReference type="EMBL" id="AP013035">
    <property type="protein sequence ID" value="BAT71031.1"/>
    <property type="molecule type" value="Genomic_DNA"/>
</dbReference>
<dbReference type="Gene3D" id="3.40.50.10610">
    <property type="entry name" value="ABC-type transport auxiliary lipoprotein component"/>
    <property type="match status" value="1"/>
</dbReference>
<dbReference type="STRING" id="1298851.TST_0222"/>
<name>A0A0S3QRS5_THET7</name>
<protein>
    <recommendedName>
        <fullName evidence="3">Lipoprotein</fullName>
    </recommendedName>
</protein>
<evidence type="ECO:0000313" key="2">
    <source>
        <dbReference type="Proteomes" id="UP000063234"/>
    </source>
</evidence>
<organism evidence="1 2">
    <name type="scientific">Thermosulfidibacter takaii (strain DSM 17441 / JCM 13301 / NBRC 103674 / ABI70S6)</name>
    <dbReference type="NCBI Taxonomy" id="1298851"/>
    <lineage>
        <taxon>Bacteria</taxon>
        <taxon>Pseudomonadati</taxon>
        <taxon>Thermosulfidibacterota</taxon>
        <taxon>Thermosulfidibacteria</taxon>
        <taxon>Thermosulfidibacterales</taxon>
        <taxon>Thermosulfidibacteraceae</taxon>
    </lineage>
</organism>
<keyword evidence="2" id="KW-1185">Reference proteome</keyword>